<gene>
    <name evidence="2" type="ORF">K340107D12_33780</name>
</gene>
<keyword evidence="3" id="KW-1185">Reference proteome</keyword>
<dbReference type="InterPro" id="IPR011059">
    <property type="entry name" value="Metal-dep_hydrolase_composite"/>
</dbReference>
<proteinExistence type="predicted"/>
<evidence type="ECO:0000259" key="1">
    <source>
        <dbReference type="Pfam" id="PF07969"/>
    </source>
</evidence>
<dbReference type="SUPFAM" id="SSF51556">
    <property type="entry name" value="Metallo-dependent hydrolases"/>
    <property type="match status" value="1"/>
</dbReference>
<feature type="domain" description="Amidohydrolase 3" evidence="1">
    <location>
        <begin position="50"/>
        <end position="535"/>
    </location>
</feature>
<dbReference type="Gene3D" id="3.10.310.70">
    <property type="match status" value="1"/>
</dbReference>
<organism evidence="2 3">
    <name type="scientific">Blautia parvula</name>
    <dbReference type="NCBI Taxonomy" id="2877527"/>
    <lineage>
        <taxon>Bacteria</taxon>
        <taxon>Bacillati</taxon>
        <taxon>Bacillota</taxon>
        <taxon>Clostridia</taxon>
        <taxon>Lachnospirales</taxon>
        <taxon>Lachnospiraceae</taxon>
        <taxon>Blautia</taxon>
    </lineage>
</organism>
<dbReference type="InterPro" id="IPR032466">
    <property type="entry name" value="Metal_Hydrolase"/>
</dbReference>
<dbReference type="Gene3D" id="2.30.40.10">
    <property type="entry name" value="Urease, subunit C, domain 1"/>
    <property type="match status" value="1"/>
</dbReference>
<dbReference type="InterPro" id="IPR033932">
    <property type="entry name" value="YtcJ-like"/>
</dbReference>
<name>A0ABQ0BVK8_9FIRM</name>
<sequence length="540" mass="60095">MGQKLYANGIILTMEKQMYAEAVLVKDGRIAAVGRKAAVEACAGADTERVDLEGRTMMPAFLDAHSHFMACANGELQISLDGTKSFREIAERVREYIAVRHVEKGKWLTGKGYDHNFLEERFHPDRHLLDEAAPDNPLVITHQSGHMGVFNTEALLRLGISMDGNGAVQEIPGGKIAVQDHIPTGYMEENAFVEFQKKIPLPSPEEFMDAVEKAQKRYASHGITLIQEGLVVDEMLPLYQKIVESGILKLDVVGYLDMKGAGKFLEAMGKHREGFLRHFKIGGYKIFLDGSPQGRTAWLRMPYTSGPEKEGYRGYPVHTDEEVCAFVRRALEEHMQILAHCNGDAACGQYIRVFEKAAAAEGKTLPADIRPVMIHAQLLGLDQIPNVKAMGMIPSFFAGHVYHWGDIHADNLGMERASHISPAASAEKEGIAYTFHQDAPVIEPDMLETVWCAVNRCTKNGKVLGSKERISVTDALKAVTVNTAYQYFEERERGSIAPGKRADFVILSENPLEKDKMQIRDIRVLATIKDGDVIYRRDTL</sequence>
<dbReference type="RefSeq" id="WP_227210177.1">
    <property type="nucleotide sequence ID" value="NZ_BAABZQ010000001.1"/>
</dbReference>
<dbReference type="Pfam" id="PF07969">
    <property type="entry name" value="Amidohydro_3"/>
    <property type="match status" value="1"/>
</dbReference>
<evidence type="ECO:0000313" key="3">
    <source>
        <dbReference type="Proteomes" id="UP001600941"/>
    </source>
</evidence>
<dbReference type="Proteomes" id="UP001600941">
    <property type="component" value="Unassembled WGS sequence"/>
</dbReference>
<dbReference type="EMBL" id="BAABZQ010000001">
    <property type="protein sequence ID" value="GAA6500562.1"/>
    <property type="molecule type" value="Genomic_DNA"/>
</dbReference>
<dbReference type="SUPFAM" id="SSF51338">
    <property type="entry name" value="Composite domain of metallo-dependent hydrolases"/>
    <property type="match status" value="1"/>
</dbReference>
<dbReference type="CDD" id="cd01300">
    <property type="entry name" value="YtcJ_like"/>
    <property type="match status" value="1"/>
</dbReference>
<evidence type="ECO:0000313" key="2">
    <source>
        <dbReference type="EMBL" id="GAA6500562.1"/>
    </source>
</evidence>
<dbReference type="PANTHER" id="PTHR22642">
    <property type="entry name" value="IMIDAZOLONEPROPIONASE"/>
    <property type="match status" value="1"/>
</dbReference>
<dbReference type="PANTHER" id="PTHR22642:SF2">
    <property type="entry name" value="PROTEIN LONG AFTER FAR-RED 3"/>
    <property type="match status" value="1"/>
</dbReference>
<protein>
    <submittedName>
        <fullName evidence="2">Amidohydrolase family protein</fullName>
    </submittedName>
</protein>
<reference evidence="2 3" key="1">
    <citation type="submission" date="2024-04" db="EMBL/GenBank/DDBJ databases">
        <title>Defined microbial consortia suppress multidrug-resistant proinflammatory Enterobacteriaceae via ecological control.</title>
        <authorList>
            <person name="Furuichi M."/>
            <person name="Kawaguchi T."/>
            <person name="Pust M."/>
            <person name="Yasuma K."/>
            <person name="Plichta D."/>
            <person name="Hasegawa N."/>
            <person name="Ohya T."/>
            <person name="Bhattarai S."/>
            <person name="Sasajima S."/>
            <person name="Aoto Y."/>
            <person name="Tuganbaev T."/>
            <person name="Yaginuma M."/>
            <person name="Ueda M."/>
            <person name="Okahashi N."/>
            <person name="Amafuji K."/>
            <person name="Kiridooshi Y."/>
            <person name="Sugita K."/>
            <person name="Strazar M."/>
            <person name="Skelly A."/>
            <person name="Suda W."/>
            <person name="Hattori M."/>
            <person name="Nakamoto N."/>
            <person name="Caballero S."/>
            <person name="Norman J."/>
            <person name="Olle B."/>
            <person name="Tanoue T."/>
            <person name="Arita M."/>
            <person name="Bucci V."/>
            <person name="Atarashi K."/>
            <person name="Xavier R."/>
            <person name="Honda K."/>
        </authorList>
    </citation>
    <scope>NUCLEOTIDE SEQUENCE [LARGE SCALE GENOMIC DNA]</scope>
    <source>
        <strain evidence="3">k34-0107-D12</strain>
    </source>
</reference>
<accession>A0ABQ0BVK8</accession>
<dbReference type="InterPro" id="IPR013108">
    <property type="entry name" value="Amidohydro_3"/>
</dbReference>
<comment type="caution">
    <text evidence="2">The sequence shown here is derived from an EMBL/GenBank/DDBJ whole genome shotgun (WGS) entry which is preliminary data.</text>
</comment>
<dbReference type="Gene3D" id="3.20.20.140">
    <property type="entry name" value="Metal-dependent hydrolases"/>
    <property type="match status" value="1"/>
</dbReference>